<dbReference type="PROSITE" id="PS50240">
    <property type="entry name" value="TRYPSIN_DOM"/>
    <property type="match status" value="1"/>
</dbReference>
<evidence type="ECO:0000256" key="3">
    <source>
        <dbReference type="SAM" id="Phobius"/>
    </source>
</evidence>
<feature type="transmembrane region" description="Helical" evidence="3">
    <location>
        <begin position="52"/>
        <end position="68"/>
    </location>
</feature>
<feature type="transmembrane region" description="Helical" evidence="3">
    <location>
        <begin position="24"/>
        <end position="46"/>
    </location>
</feature>
<dbReference type="InterPro" id="IPR001314">
    <property type="entry name" value="Peptidase_S1A"/>
</dbReference>
<evidence type="ECO:0000313" key="5">
    <source>
        <dbReference type="EMBL" id="CAD7252545.1"/>
    </source>
</evidence>
<gene>
    <name evidence="5" type="ORF">DSTB1V02_LOCUS12303</name>
</gene>
<dbReference type="InterPro" id="IPR001254">
    <property type="entry name" value="Trypsin_dom"/>
</dbReference>
<dbReference type="AlphaFoldDB" id="A0A7R9FRR7"/>
<evidence type="ECO:0000259" key="4">
    <source>
        <dbReference type="PROSITE" id="PS50240"/>
    </source>
</evidence>
<dbReference type="SUPFAM" id="SSF50494">
    <property type="entry name" value="Trypsin-like serine proteases"/>
    <property type="match status" value="1"/>
</dbReference>
<reference evidence="5" key="1">
    <citation type="submission" date="2020-11" db="EMBL/GenBank/DDBJ databases">
        <authorList>
            <person name="Tran Van P."/>
        </authorList>
    </citation>
    <scope>NUCLEOTIDE SEQUENCE</scope>
</reference>
<keyword evidence="3" id="KW-0472">Membrane</keyword>
<dbReference type="PROSITE" id="PS51257">
    <property type="entry name" value="PROKAR_LIPOPROTEIN"/>
    <property type="match status" value="1"/>
</dbReference>
<evidence type="ECO:0000313" key="6">
    <source>
        <dbReference type="Proteomes" id="UP000677054"/>
    </source>
</evidence>
<dbReference type="GO" id="GO:0004252">
    <property type="term" value="F:serine-type endopeptidase activity"/>
    <property type="evidence" value="ECO:0007669"/>
    <property type="project" value="InterPro"/>
</dbReference>
<dbReference type="PRINTS" id="PR00722">
    <property type="entry name" value="CHYMOTRYPSIN"/>
</dbReference>
<keyword evidence="1" id="KW-1015">Disulfide bond</keyword>
<dbReference type="GO" id="GO:0006508">
    <property type="term" value="P:proteolysis"/>
    <property type="evidence" value="ECO:0007669"/>
    <property type="project" value="InterPro"/>
</dbReference>
<comment type="similarity">
    <text evidence="2">Belongs to the peptidase S1 family. CLIP subfamily.</text>
</comment>
<dbReference type="EMBL" id="LR904066">
    <property type="protein sequence ID" value="CAD7252545.1"/>
    <property type="molecule type" value="Genomic_DNA"/>
</dbReference>
<feature type="domain" description="Peptidase S1" evidence="4">
    <location>
        <begin position="59"/>
        <end position="319"/>
    </location>
</feature>
<dbReference type="CDD" id="cd00190">
    <property type="entry name" value="Tryp_SPc"/>
    <property type="match status" value="1"/>
</dbReference>
<name>A0A7R9FRR7_9CRUS</name>
<dbReference type="PANTHER" id="PTHR24256">
    <property type="entry name" value="TRYPTASE-RELATED"/>
    <property type="match status" value="1"/>
</dbReference>
<evidence type="ECO:0000256" key="2">
    <source>
        <dbReference type="ARBA" id="ARBA00024195"/>
    </source>
</evidence>
<dbReference type="SMART" id="SM00020">
    <property type="entry name" value="Tryp_SPc"/>
    <property type="match status" value="1"/>
</dbReference>
<dbReference type="Gene3D" id="2.40.10.10">
    <property type="entry name" value="Trypsin-like serine proteases"/>
    <property type="match status" value="1"/>
</dbReference>
<organism evidence="5">
    <name type="scientific">Darwinula stevensoni</name>
    <dbReference type="NCBI Taxonomy" id="69355"/>
    <lineage>
        <taxon>Eukaryota</taxon>
        <taxon>Metazoa</taxon>
        <taxon>Ecdysozoa</taxon>
        <taxon>Arthropoda</taxon>
        <taxon>Crustacea</taxon>
        <taxon>Oligostraca</taxon>
        <taxon>Ostracoda</taxon>
        <taxon>Podocopa</taxon>
        <taxon>Podocopida</taxon>
        <taxon>Darwinulocopina</taxon>
        <taxon>Darwinuloidea</taxon>
        <taxon>Darwinulidae</taxon>
        <taxon>Darwinula</taxon>
    </lineage>
</organism>
<dbReference type="Pfam" id="PF00089">
    <property type="entry name" value="Trypsin"/>
    <property type="match status" value="1"/>
</dbReference>
<sequence length="333" mass="37157">MFLAIRNISQSGIVRHSTQKNEVYIIWTTASLSCLLGIGWIFGFFYMQVTPVFVYLFTIVNASQCLIMEREPEESIDRDRVVNYIGGATLVHPQAVVTAAHVVHGRERRRLIIRCGEWDLNSHSQELFPFIERLVLRITFHPQYLSGMLMNDLAVVLLDSPINLGRTPHIAPICLPNGKLQPAKYRCYVVGWGYDPYNSGRSNQNLLRKASLKVISSEQCERRLKEEGHLSPFFKLDPNSICAAGIDGQDACEGDGGGALMCAVPEEKGFGVCPTGGYCPDERYFIVGIVSWGLQCGSGLPVVCANVQSFLDFLDFVLGQFARDPNYYEAHPV</sequence>
<proteinExistence type="inferred from homology"/>
<dbReference type="OrthoDB" id="6261922at2759"/>
<keyword evidence="3" id="KW-1133">Transmembrane helix</keyword>
<dbReference type="Gene3D" id="1.20.1070.10">
    <property type="entry name" value="Rhodopsin 7-helix transmembrane proteins"/>
    <property type="match status" value="1"/>
</dbReference>
<evidence type="ECO:0000256" key="1">
    <source>
        <dbReference type="ARBA" id="ARBA00023157"/>
    </source>
</evidence>
<dbReference type="EMBL" id="CAJPEV010004549">
    <property type="protein sequence ID" value="CAG0901977.1"/>
    <property type="molecule type" value="Genomic_DNA"/>
</dbReference>
<dbReference type="InterPro" id="IPR051487">
    <property type="entry name" value="Ser/Thr_Proteases_Immune/Dev"/>
</dbReference>
<dbReference type="InterPro" id="IPR043504">
    <property type="entry name" value="Peptidase_S1_PA_chymotrypsin"/>
</dbReference>
<accession>A0A7R9FRR7</accession>
<protein>
    <recommendedName>
        <fullName evidence="4">Peptidase S1 domain-containing protein</fullName>
    </recommendedName>
</protein>
<keyword evidence="3" id="KW-0812">Transmembrane</keyword>
<keyword evidence="6" id="KW-1185">Reference proteome</keyword>
<dbReference type="InterPro" id="IPR009003">
    <property type="entry name" value="Peptidase_S1_PA"/>
</dbReference>
<dbReference type="Proteomes" id="UP000677054">
    <property type="component" value="Unassembled WGS sequence"/>
</dbReference>